<gene>
    <name evidence="2" type="ORF">RM533_09375</name>
</gene>
<evidence type="ECO:0000259" key="1">
    <source>
        <dbReference type="SMART" id="SM00953"/>
    </source>
</evidence>
<name>A0ABU2ZIG6_9SPHN</name>
<dbReference type="RefSeq" id="WP_311340977.1">
    <property type="nucleotide sequence ID" value="NZ_JAVRHS010000007.1"/>
</dbReference>
<proteinExistence type="predicted"/>
<dbReference type="InterPro" id="IPR014914">
    <property type="entry name" value="RES_dom"/>
</dbReference>
<feature type="domain" description="RES" evidence="1">
    <location>
        <begin position="30"/>
        <end position="164"/>
    </location>
</feature>
<dbReference type="Proteomes" id="UP001259803">
    <property type="component" value="Unassembled WGS sequence"/>
</dbReference>
<protein>
    <submittedName>
        <fullName evidence="2">RES family NAD+ phosphorylase</fullName>
    </submittedName>
</protein>
<accession>A0ABU2ZIG6</accession>
<reference evidence="2 3" key="1">
    <citation type="submission" date="2023-09" db="EMBL/GenBank/DDBJ databases">
        <authorList>
            <person name="Rey-Velasco X."/>
        </authorList>
    </citation>
    <scope>NUCLEOTIDE SEQUENCE [LARGE SCALE GENOMIC DNA]</scope>
    <source>
        <strain evidence="2 3">F390</strain>
    </source>
</reference>
<dbReference type="SMART" id="SM00953">
    <property type="entry name" value="RES"/>
    <property type="match status" value="1"/>
</dbReference>
<sequence>MFTTASTPEPADMDRTSCFRAHTPEWASTPTSGAGAAIAGGRWNRSGQEALYLSFDPLTAVKESNQQVQDFIPITLVRYQVSGGKIGDYRDESFRARFGLRDDLVETAWWGPDFEHTPAPSQKAAADLIEKGFDGLIYPSSQAAGINLVLWRWNEQGGTTVAVEDTHGVLPRDRSSWRR</sequence>
<dbReference type="EMBL" id="JAVRHS010000007">
    <property type="protein sequence ID" value="MDT0576397.1"/>
    <property type="molecule type" value="Genomic_DNA"/>
</dbReference>
<comment type="caution">
    <text evidence="2">The sequence shown here is derived from an EMBL/GenBank/DDBJ whole genome shotgun (WGS) entry which is preliminary data.</text>
</comment>
<evidence type="ECO:0000313" key="3">
    <source>
        <dbReference type="Proteomes" id="UP001259803"/>
    </source>
</evidence>
<keyword evidence="3" id="KW-1185">Reference proteome</keyword>
<evidence type="ECO:0000313" key="2">
    <source>
        <dbReference type="EMBL" id="MDT0576397.1"/>
    </source>
</evidence>
<dbReference type="Pfam" id="PF08808">
    <property type="entry name" value="RES"/>
    <property type="match status" value="1"/>
</dbReference>
<organism evidence="2 3">
    <name type="scientific">Croceicoccus esteveae</name>
    <dbReference type="NCBI Taxonomy" id="3075597"/>
    <lineage>
        <taxon>Bacteria</taxon>
        <taxon>Pseudomonadati</taxon>
        <taxon>Pseudomonadota</taxon>
        <taxon>Alphaproteobacteria</taxon>
        <taxon>Sphingomonadales</taxon>
        <taxon>Erythrobacteraceae</taxon>
        <taxon>Croceicoccus</taxon>
    </lineage>
</organism>